<keyword evidence="3" id="KW-0540">Nuclease</keyword>
<dbReference type="GO" id="GO:0003676">
    <property type="term" value="F:nucleic acid binding"/>
    <property type="evidence" value="ECO:0007669"/>
    <property type="project" value="InterPro"/>
</dbReference>
<dbReference type="SUPFAM" id="SSF56672">
    <property type="entry name" value="DNA/RNA polymerases"/>
    <property type="match status" value="1"/>
</dbReference>
<dbReference type="Gene3D" id="3.30.420.10">
    <property type="entry name" value="Ribonuclease H-like superfamily/Ribonuclease H"/>
    <property type="match status" value="1"/>
</dbReference>
<dbReference type="InterPro" id="IPR041373">
    <property type="entry name" value="RT_RNaseH"/>
</dbReference>
<keyword evidence="4" id="KW-0255">Endonuclease</keyword>
<name>A0AA89BFZ8_9ASTE</name>
<evidence type="ECO:0000313" key="8">
    <source>
        <dbReference type="EMBL" id="KAK3039433.1"/>
    </source>
</evidence>
<protein>
    <recommendedName>
        <fullName evidence="7">Reverse transcriptase RNase H-like domain-containing protein</fullName>
    </recommendedName>
</protein>
<dbReference type="SUPFAM" id="SSF53098">
    <property type="entry name" value="Ribonuclease H-like"/>
    <property type="match status" value="1"/>
</dbReference>
<dbReference type="PANTHER" id="PTHR48475:SF2">
    <property type="entry name" value="RIBONUCLEASE H"/>
    <property type="match status" value="1"/>
</dbReference>
<sequence>MDIELYPRNQEKTIRIGTGLAKDLKLKLVDLLRSYSDIFAWKTSDMPGIDPKVLQDVETRYPRIDKVALALIISVRKLRPYFQSHTIIVLTDQPLGKVLQNPDASGRLVNWSVELGEFDIKYKPRAAIKAQALSDFVVECTVPDDPAQLILSEVLDPCLLYVDGSSKVGGSGAGLILISPEKFKIEYALRFDFQASNSEAEYEALLAGIRLAHSLRWRVCFCEYGNNQ</sequence>
<evidence type="ECO:0000256" key="1">
    <source>
        <dbReference type="ARBA" id="ARBA00022679"/>
    </source>
</evidence>
<dbReference type="PANTHER" id="PTHR48475">
    <property type="entry name" value="RIBONUCLEASE H"/>
    <property type="match status" value="1"/>
</dbReference>
<dbReference type="Proteomes" id="UP001188597">
    <property type="component" value="Unassembled WGS sequence"/>
</dbReference>
<evidence type="ECO:0000256" key="6">
    <source>
        <dbReference type="ARBA" id="ARBA00022918"/>
    </source>
</evidence>
<dbReference type="GO" id="GO:0003964">
    <property type="term" value="F:RNA-directed DNA polymerase activity"/>
    <property type="evidence" value="ECO:0007669"/>
    <property type="project" value="UniProtKB-KW"/>
</dbReference>
<gene>
    <name evidence="8" type="ORF">RJ639_029232</name>
</gene>
<evidence type="ECO:0000256" key="5">
    <source>
        <dbReference type="ARBA" id="ARBA00022801"/>
    </source>
</evidence>
<evidence type="ECO:0000313" key="9">
    <source>
        <dbReference type="Proteomes" id="UP001188597"/>
    </source>
</evidence>
<keyword evidence="9" id="KW-1185">Reference proteome</keyword>
<keyword evidence="1" id="KW-0808">Transferase</keyword>
<dbReference type="GO" id="GO:0004519">
    <property type="term" value="F:endonuclease activity"/>
    <property type="evidence" value="ECO:0007669"/>
    <property type="project" value="UniProtKB-KW"/>
</dbReference>
<evidence type="ECO:0000256" key="3">
    <source>
        <dbReference type="ARBA" id="ARBA00022722"/>
    </source>
</evidence>
<comment type="caution">
    <text evidence="8">The sequence shown here is derived from an EMBL/GenBank/DDBJ whole genome shotgun (WGS) entry which is preliminary data.</text>
</comment>
<evidence type="ECO:0000259" key="7">
    <source>
        <dbReference type="Pfam" id="PF17917"/>
    </source>
</evidence>
<feature type="domain" description="Reverse transcriptase RNase H-like" evidence="7">
    <location>
        <begin position="52"/>
        <end position="118"/>
    </location>
</feature>
<keyword evidence="2" id="KW-0548">Nucleotidyltransferase</keyword>
<dbReference type="InterPro" id="IPR036397">
    <property type="entry name" value="RNaseH_sf"/>
</dbReference>
<keyword evidence="5" id="KW-0378">Hydrolase</keyword>
<evidence type="ECO:0000256" key="2">
    <source>
        <dbReference type="ARBA" id="ARBA00022695"/>
    </source>
</evidence>
<reference evidence="8" key="1">
    <citation type="submission" date="2022-12" db="EMBL/GenBank/DDBJ databases">
        <title>Draft genome assemblies for two species of Escallonia (Escalloniales).</title>
        <authorList>
            <person name="Chanderbali A."/>
            <person name="Dervinis C."/>
            <person name="Anghel I."/>
            <person name="Soltis D."/>
            <person name="Soltis P."/>
            <person name="Zapata F."/>
        </authorList>
    </citation>
    <scope>NUCLEOTIDE SEQUENCE</scope>
    <source>
        <strain evidence="8">UCBG64.0493</strain>
        <tissue evidence="8">Leaf</tissue>
    </source>
</reference>
<dbReference type="EMBL" id="JAVXUP010000076">
    <property type="protein sequence ID" value="KAK3039433.1"/>
    <property type="molecule type" value="Genomic_DNA"/>
</dbReference>
<proteinExistence type="predicted"/>
<dbReference type="Pfam" id="PF17917">
    <property type="entry name" value="RT_RNaseH"/>
    <property type="match status" value="1"/>
</dbReference>
<organism evidence="8 9">
    <name type="scientific">Escallonia herrerae</name>
    <dbReference type="NCBI Taxonomy" id="1293975"/>
    <lineage>
        <taxon>Eukaryota</taxon>
        <taxon>Viridiplantae</taxon>
        <taxon>Streptophyta</taxon>
        <taxon>Embryophyta</taxon>
        <taxon>Tracheophyta</taxon>
        <taxon>Spermatophyta</taxon>
        <taxon>Magnoliopsida</taxon>
        <taxon>eudicotyledons</taxon>
        <taxon>Gunneridae</taxon>
        <taxon>Pentapetalae</taxon>
        <taxon>asterids</taxon>
        <taxon>campanulids</taxon>
        <taxon>Escalloniales</taxon>
        <taxon>Escalloniaceae</taxon>
        <taxon>Escallonia</taxon>
    </lineage>
</organism>
<dbReference type="GO" id="GO:0016787">
    <property type="term" value="F:hydrolase activity"/>
    <property type="evidence" value="ECO:0007669"/>
    <property type="project" value="UniProtKB-KW"/>
</dbReference>
<keyword evidence="6" id="KW-0695">RNA-directed DNA polymerase</keyword>
<accession>A0AA89BFZ8</accession>
<evidence type="ECO:0000256" key="4">
    <source>
        <dbReference type="ARBA" id="ARBA00022759"/>
    </source>
</evidence>
<dbReference type="AlphaFoldDB" id="A0AA89BFZ8"/>
<dbReference type="InterPro" id="IPR012337">
    <property type="entry name" value="RNaseH-like_sf"/>
</dbReference>
<dbReference type="InterPro" id="IPR043502">
    <property type="entry name" value="DNA/RNA_pol_sf"/>
</dbReference>